<keyword evidence="4" id="KW-0614">Plasmid</keyword>
<evidence type="ECO:0000256" key="2">
    <source>
        <dbReference type="SAM" id="Phobius"/>
    </source>
</evidence>
<feature type="transmembrane region" description="Helical" evidence="2">
    <location>
        <begin position="212"/>
        <end position="232"/>
    </location>
</feature>
<evidence type="ECO:0000256" key="1">
    <source>
        <dbReference type="SAM" id="Coils"/>
    </source>
</evidence>
<reference evidence="4 6" key="2">
    <citation type="submission" date="2020-05" db="EMBL/GenBank/DDBJ databases">
        <title>FDA dAtabase for Regulatory Grade micrObial Sequences (FDA-ARGOS): Supporting development and validation of Infectious Disease Dx tests.</title>
        <authorList>
            <person name="Nelson B."/>
            <person name="Plummer A."/>
            <person name="Tallon L."/>
            <person name="Sadzewicz L."/>
            <person name="Zhao X."/>
            <person name="Vavikolanu K."/>
            <person name="Mehta A."/>
            <person name="Aluvathingal J."/>
            <person name="Nadendla S."/>
            <person name="Myers T."/>
            <person name="Yan Y."/>
            <person name="Sichtig H."/>
        </authorList>
    </citation>
    <scope>NUCLEOTIDE SEQUENCE [LARGE SCALE GENOMIC DNA]</scope>
    <source>
        <strain evidence="4 6">FDAARGOS_795</strain>
        <plasmid evidence="4 6">unnamed2</plasmid>
    </source>
</reference>
<dbReference type="Proteomes" id="UP000501107">
    <property type="component" value="Plasmid unnamed2"/>
</dbReference>
<reference evidence="3 5" key="1">
    <citation type="journal article" date="2015" name="Genome Announc.">
        <title>Complete genome sequences for 35 biothreat assay-relevant bacillus species.</title>
        <authorList>
            <person name="Johnson S.L."/>
            <person name="Daligault H.E."/>
            <person name="Davenport K.W."/>
            <person name="Jaissle J."/>
            <person name="Frey K.G."/>
            <person name="Ladner J.T."/>
            <person name="Broomall S.M."/>
            <person name="Bishop-Lilly K.A."/>
            <person name="Bruce D.C."/>
            <person name="Gibbons H.S."/>
            <person name="Coyne S.R."/>
            <person name="Lo C.C."/>
            <person name="Meincke L."/>
            <person name="Munk A.C."/>
            <person name="Koroleva G.I."/>
            <person name="Rosenzweig C.N."/>
            <person name="Palacios G.F."/>
            <person name="Redden C.L."/>
            <person name="Minogue T.D."/>
            <person name="Chain P.S."/>
        </authorList>
    </citation>
    <scope>NUCLEOTIDE SEQUENCE [LARGE SCALE GENOMIC DNA]</scope>
    <source>
        <strain evidence="3 5">HD1011</strain>
        <plasmid evidence="3 5">4</plasmid>
    </source>
</reference>
<dbReference type="RefSeq" id="WP_000868856.1">
    <property type="nucleotide sequence ID" value="NZ_CP009333.1"/>
</dbReference>
<geneLocation type="plasmid" evidence="3 5">
    <name>4</name>
</geneLocation>
<keyword evidence="2" id="KW-0812">Transmembrane</keyword>
<dbReference type="EMBL" id="CP053978">
    <property type="protein sequence ID" value="QKH22537.1"/>
    <property type="molecule type" value="Genomic_DNA"/>
</dbReference>
<keyword evidence="1" id="KW-0175">Coiled coil</keyword>
<feature type="coiled-coil region" evidence="1">
    <location>
        <begin position="180"/>
        <end position="211"/>
    </location>
</feature>
<dbReference type="KEGG" id="btw:BF38_6266"/>
<evidence type="ECO:0000313" key="3">
    <source>
        <dbReference type="EMBL" id="AJG73757.1"/>
    </source>
</evidence>
<dbReference type="Proteomes" id="UP000031876">
    <property type="component" value="Plasmid 4"/>
</dbReference>
<geneLocation type="plasmid" evidence="4 6">
    <name>unnamed2</name>
</geneLocation>
<organism evidence="4 6">
    <name type="scientific">Bacillus thuringiensis</name>
    <dbReference type="NCBI Taxonomy" id="1428"/>
    <lineage>
        <taxon>Bacteria</taxon>
        <taxon>Bacillati</taxon>
        <taxon>Bacillota</taxon>
        <taxon>Bacilli</taxon>
        <taxon>Bacillales</taxon>
        <taxon>Bacillaceae</taxon>
        <taxon>Bacillus</taxon>
        <taxon>Bacillus cereus group</taxon>
    </lineage>
</organism>
<feature type="transmembrane region" description="Helical" evidence="2">
    <location>
        <begin position="41"/>
        <end position="74"/>
    </location>
</feature>
<dbReference type="EMBL" id="CP009333">
    <property type="protein sequence ID" value="AJG73757.1"/>
    <property type="molecule type" value="Genomic_DNA"/>
</dbReference>
<keyword evidence="2" id="KW-1133">Transmembrane helix</keyword>
<dbReference type="AlphaFoldDB" id="A0A0B5NK18"/>
<keyword evidence="2" id="KW-0472">Membrane</keyword>
<evidence type="ECO:0000313" key="5">
    <source>
        <dbReference type="Proteomes" id="UP000031876"/>
    </source>
</evidence>
<evidence type="ECO:0008006" key="7">
    <source>
        <dbReference type="Google" id="ProtNLM"/>
    </source>
</evidence>
<proteinExistence type="predicted"/>
<feature type="transmembrane region" description="Helical" evidence="2">
    <location>
        <begin position="238"/>
        <end position="259"/>
    </location>
</feature>
<protein>
    <recommendedName>
        <fullName evidence="7">Type II secretion system protein GspF domain-containing protein</fullName>
    </recommendedName>
</protein>
<evidence type="ECO:0000313" key="4">
    <source>
        <dbReference type="EMBL" id="QKH22537.1"/>
    </source>
</evidence>
<accession>A0A0B5NK18</accession>
<gene>
    <name evidence="3" type="ORF">BF38_6266</name>
    <name evidence="4" type="ORF">FOC89_00695</name>
</gene>
<evidence type="ECO:0000313" key="6">
    <source>
        <dbReference type="Proteomes" id="UP000501107"/>
    </source>
</evidence>
<sequence>MKVSTFNAKTRKKKFVNADEINAIKVAYGKPLERKDYLRYGLIPGLIVGGFSFILLYLWWVSLILGIIGALYGLKVLMPKIIQRTYEQISFRERNKFVNNMTQILTNDSQTLLKALGRASDRSEGELKMDLKVLQAKLMGADHGQVLQAFKVISNKYRDDIIFVQYIEQIETASLEGKTNMDTLKDIKSYHNEMKEKKEEYDRKKDGHLRDIKSLCIIVVFFILIIAFSFNFETYIDAFARHPIGWCTAGIYMLLMFFFSRSFANYYFDDSILEVKI</sequence>
<name>A0A0B5NK18_BACTU</name>